<keyword evidence="2" id="KW-0732">Signal</keyword>
<dbReference type="EMBL" id="LBSF01000027">
    <property type="protein sequence ID" value="KKQ11434.1"/>
    <property type="molecule type" value="Genomic_DNA"/>
</dbReference>
<dbReference type="AlphaFoldDB" id="A0A0G0HH80"/>
<evidence type="ECO:0000256" key="2">
    <source>
        <dbReference type="SAM" id="SignalP"/>
    </source>
</evidence>
<reference evidence="3 4" key="1">
    <citation type="journal article" date="2015" name="Nature">
        <title>rRNA introns, odd ribosomes, and small enigmatic genomes across a large radiation of phyla.</title>
        <authorList>
            <person name="Brown C.T."/>
            <person name="Hug L.A."/>
            <person name="Thomas B.C."/>
            <person name="Sharon I."/>
            <person name="Castelle C.J."/>
            <person name="Singh A."/>
            <person name="Wilkins M.J."/>
            <person name="Williams K.H."/>
            <person name="Banfield J.F."/>
        </authorList>
    </citation>
    <scope>NUCLEOTIDE SEQUENCE [LARGE SCALE GENOMIC DNA]</scope>
</reference>
<gene>
    <name evidence="3" type="ORF">US24_C0027G0008</name>
</gene>
<proteinExistence type="predicted"/>
<comment type="caution">
    <text evidence="3">The sequence shown here is derived from an EMBL/GenBank/DDBJ whole genome shotgun (WGS) entry which is preliminary data.</text>
</comment>
<accession>A0A0G0HH80</accession>
<feature type="signal peptide" evidence="2">
    <location>
        <begin position="1"/>
        <end position="22"/>
    </location>
</feature>
<evidence type="ECO:0000256" key="1">
    <source>
        <dbReference type="SAM" id="MobiDB-lite"/>
    </source>
</evidence>
<protein>
    <submittedName>
        <fullName evidence="3">Uncharacterized protein</fullName>
    </submittedName>
</protein>
<feature type="chain" id="PRO_5002532537" evidence="2">
    <location>
        <begin position="23"/>
        <end position="178"/>
    </location>
</feature>
<organism evidence="3 4">
    <name type="scientific">candidate division WS6 bacterium GW2011_GWC2_36_7</name>
    <dbReference type="NCBI Taxonomy" id="1619091"/>
    <lineage>
        <taxon>Bacteria</taxon>
        <taxon>Candidatus Dojkabacteria</taxon>
    </lineage>
</organism>
<feature type="region of interest" description="Disordered" evidence="1">
    <location>
        <begin position="26"/>
        <end position="45"/>
    </location>
</feature>
<name>A0A0G0HH80_9BACT</name>
<feature type="compositionally biased region" description="Low complexity" evidence="1">
    <location>
        <begin position="26"/>
        <end position="38"/>
    </location>
</feature>
<evidence type="ECO:0000313" key="3">
    <source>
        <dbReference type="EMBL" id="KKQ11434.1"/>
    </source>
</evidence>
<sequence length="178" mass="19734">MKKSILLVAIAFIAFSSVAVFAETNGSSNGGSSVTTTGQQGANSQKCTDVTGKVTLVTERYSQNKNKYMNAFQNMYENMNSLMLKLKSDGYDTTKLETDLSQFNNMIQNASRYYNAFEYGLDNSKKGVCGNSDADSGQEFTRAREQLSLCKNEMLNLRTFAEETLKLDLLALKDQVSE</sequence>
<evidence type="ECO:0000313" key="4">
    <source>
        <dbReference type="Proteomes" id="UP000034075"/>
    </source>
</evidence>
<dbReference type="Proteomes" id="UP000034075">
    <property type="component" value="Unassembled WGS sequence"/>
</dbReference>